<organism evidence="2 3">
    <name type="scientific">Paramicrobacterium humi</name>
    <dbReference type="NCBI Taxonomy" id="640635"/>
    <lineage>
        <taxon>Bacteria</taxon>
        <taxon>Bacillati</taxon>
        <taxon>Actinomycetota</taxon>
        <taxon>Actinomycetes</taxon>
        <taxon>Micrococcales</taxon>
        <taxon>Microbacteriaceae</taxon>
        <taxon>Paramicrobacterium</taxon>
    </lineage>
</organism>
<dbReference type="Pfam" id="PF14397">
    <property type="entry name" value="ATPgrasp_ST"/>
    <property type="match status" value="1"/>
</dbReference>
<evidence type="ECO:0000259" key="1">
    <source>
        <dbReference type="Pfam" id="PF14397"/>
    </source>
</evidence>
<protein>
    <submittedName>
        <fullName evidence="2">Sugar-transfer associated ATP-grasp</fullName>
    </submittedName>
</protein>
<dbReference type="Proteomes" id="UP000199183">
    <property type="component" value="Unassembled WGS sequence"/>
</dbReference>
<evidence type="ECO:0000313" key="2">
    <source>
        <dbReference type="EMBL" id="SEC20027.1"/>
    </source>
</evidence>
<keyword evidence="3" id="KW-1185">Reference proteome</keyword>
<accession>A0A1H4QKC1</accession>
<dbReference type="AlphaFoldDB" id="A0A1H4QKC1"/>
<feature type="domain" description="Alpha-L-glutamate ligase-related protein ATP-grasp" evidence="1">
    <location>
        <begin position="175"/>
        <end position="315"/>
    </location>
</feature>
<reference evidence="2 3" key="1">
    <citation type="submission" date="2016-10" db="EMBL/GenBank/DDBJ databases">
        <authorList>
            <person name="de Groot N.N."/>
        </authorList>
    </citation>
    <scope>NUCLEOTIDE SEQUENCE [LARGE SCALE GENOMIC DNA]</scope>
    <source>
        <strain evidence="2 3">DSM 21799</strain>
    </source>
</reference>
<dbReference type="EMBL" id="FNRY01000001">
    <property type="protein sequence ID" value="SEC20027.1"/>
    <property type="molecule type" value="Genomic_DNA"/>
</dbReference>
<name>A0A1H4QKC1_9MICO</name>
<dbReference type="InterPro" id="IPR039523">
    <property type="entry name" value="RimK-rel_E_lig_ATP-grasp"/>
</dbReference>
<dbReference type="OrthoDB" id="2077809at2"/>
<evidence type="ECO:0000313" key="3">
    <source>
        <dbReference type="Proteomes" id="UP000199183"/>
    </source>
</evidence>
<dbReference type="SUPFAM" id="SSF56059">
    <property type="entry name" value="Glutathione synthetase ATP-binding domain-like"/>
    <property type="match status" value="1"/>
</dbReference>
<dbReference type="STRING" id="640635.SAMN04489806_2842"/>
<gene>
    <name evidence="2" type="ORF">SAMN04489806_2842</name>
</gene>
<sequence>MPNGNRLKIRLEYLRNRVRRFDAASVIERAKEVSAQHHKPVPVVVVDMLWSAVFRNTAFQDYVDWDFAILSRAERETFMTHSISNHIAMEYDAREHRGTFQDKIEFNKVFDPFLKRRWLDVRTASVDELREFIESAGTVMGKVPFSNSGHGVHRHIASEITDWGAFRDRLLAQGQTLIEEYIQQHPVLAEVCPGTANTTRVTTFFDGETTHILSMAQKFGRGQASDQQTFGGFYTMLDLNGHSMGRGYDSHGSVHATHPESGVSIPDFQLPLMETVHPFIDQVARVVPEVRYVGWDIVMGEDGPVLVEGNWAVGVYENKPSVTGIRTGSRPRFQEIIGF</sequence>
<proteinExistence type="predicted"/>
<dbReference type="RefSeq" id="WP_091185835.1">
    <property type="nucleotide sequence ID" value="NZ_FNRY01000001.1"/>
</dbReference>